<evidence type="ECO:0000256" key="3">
    <source>
        <dbReference type="ARBA" id="ARBA00022833"/>
    </source>
</evidence>
<proteinExistence type="predicted"/>
<keyword evidence="1" id="KW-0479">Metal-binding</keyword>
<evidence type="ECO:0000259" key="6">
    <source>
        <dbReference type="PROSITE" id="PS50114"/>
    </source>
</evidence>
<dbReference type="GO" id="GO:0043565">
    <property type="term" value="F:sequence-specific DNA binding"/>
    <property type="evidence" value="ECO:0007669"/>
    <property type="project" value="InterPro"/>
</dbReference>
<dbReference type="PANTHER" id="PTHR45658:SF122">
    <property type="entry name" value="GATA ZINC FINGER DOMAIN-CONTAINING PROTEIN 6"/>
    <property type="match status" value="1"/>
</dbReference>
<gene>
    <name evidence="7" type="ORF">PHYBLDRAFT_59985</name>
</gene>
<accession>A0A162UMZ6</accession>
<dbReference type="Proteomes" id="UP000077315">
    <property type="component" value="Unassembled WGS sequence"/>
</dbReference>
<reference evidence="8" key="1">
    <citation type="submission" date="2015-06" db="EMBL/GenBank/DDBJ databases">
        <title>Expansion of signal transduction pathways in fungi by whole-genome duplication.</title>
        <authorList>
            <consortium name="DOE Joint Genome Institute"/>
            <person name="Corrochano L.M."/>
            <person name="Kuo A."/>
            <person name="Marcet-Houben M."/>
            <person name="Polaino S."/>
            <person name="Salamov A."/>
            <person name="Villalobos J.M."/>
            <person name="Alvarez M.I."/>
            <person name="Avalos J."/>
            <person name="Benito E.P."/>
            <person name="Benoit I."/>
            <person name="Burger G."/>
            <person name="Camino L.P."/>
            <person name="Canovas D."/>
            <person name="Cerda-Olmedo E."/>
            <person name="Cheng J.-F."/>
            <person name="Dominguez A."/>
            <person name="Elias M."/>
            <person name="Eslava A.P."/>
            <person name="Glaser F."/>
            <person name="Grimwood J."/>
            <person name="Gutierrez G."/>
            <person name="Heitman J."/>
            <person name="Henrissat B."/>
            <person name="Iturriaga E.A."/>
            <person name="Lang B.F."/>
            <person name="Lavin J.L."/>
            <person name="Lee S."/>
            <person name="Li W."/>
            <person name="Lindquist E."/>
            <person name="Lopez-Garcia S."/>
            <person name="Luque E.M."/>
            <person name="Marcos A.T."/>
            <person name="Martin J."/>
            <person name="McCluskey K."/>
            <person name="Medina H.R."/>
            <person name="Miralles-Duran A."/>
            <person name="Miyazaki A."/>
            <person name="Munoz-Torres E."/>
            <person name="Oguiza J.A."/>
            <person name="Ohm R."/>
            <person name="Olmedo M."/>
            <person name="Orejas M."/>
            <person name="Ortiz-Castellanos L."/>
            <person name="Pisabarro A.G."/>
            <person name="Rodriguez-Romero J."/>
            <person name="Ruiz-Herrera J."/>
            <person name="Ruiz-Vazquez R."/>
            <person name="Sanz C."/>
            <person name="Schackwitz W."/>
            <person name="Schmutz J."/>
            <person name="Shahriari M."/>
            <person name="Shelest E."/>
            <person name="Silva-Franco F."/>
            <person name="Soanes D."/>
            <person name="Syed K."/>
            <person name="Tagua V.G."/>
            <person name="Talbot N.J."/>
            <person name="Thon M."/>
            <person name="De vries R.P."/>
            <person name="Wiebenga A."/>
            <person name="Yadav J.S."/>
            <person name="Braun E.L."/>
            <person name="Baker S."/>
            <person name="Garre V."/>
            <person name="Horwitz B."/>
            <person name="Torres-Martinez S."/>
            <person name="Idnurm A."/>
            <person name="Herrera-Estrella A."/>
            <person name="Gabaldon T."/>
            <person name="Grigoriev I.V."/>
        </authorList>
    </citation>
    <scope>NUCLEOTIDE SEQUENCE [LARGE SCALE GENOMIC DNA]</scope>
    <source>
        <strain evidence="8">NRRL 1555(-)</strain>
    </source>
</reference>
<organism evidence="7 8">
    <name type="scientific">Phycomyces blakesleeanus (strain ATCC 8743b / DSM 1359 / FGSC 10004 / NBRC 33097 / NRRL 1555)</name>
    <dbReference type="NCBI Taxonomy" id="763407"/>
    <lineage>
        <taxon>Eukaryota</taxon>
        <taxon>Fungi</taxon>
        <taxon>Fungi incertae sedis</taxon>
        <taxon>Mucoromycota</taxon>
        <taxon>Mucoromycotina</taxon>
        <taxon>Mucoromycetes</taxon>
        <taxon>Mucorales</taxon>
        <taxon>Phycomycetaceae</taxon>
        <taxon>Phycomyces</taxon>
    </lineage>
</organism>
<evidence type="ECO:0000313" key="8">
    <source>
        <dbReference type="Proteomes" id="UP000077315"/>
    </source>
</evidence>
<feature type="region of interest" description="Disordered" evidence="5">
    <location>
        <begin position="266"/>
        <end position="337"/>
    </location>
</feature>
<evidence type="ECO:0000256" key="1">
    <source>
        <dbReference type="ARBA" id="ARBA00022723"/>
    </source>
</evidence>
<evidence type="ECO:0000256" key="4">
    <source>
        <dbReference type="PROSITE-ProRule" id="PRU00094"/>
    </source>
</evidence>
<dbReference type="InterPro" id="IPR051140">
    <property type="entry name" value="GATA_TF"/>
</dbReference>
<dbReference type="PROSITE" id="PS50114">
    <property type="entry name" value="GATA_ZN_FINGER_2"/>
    <property type="match status" value="1"/>
</dbReference>
<dbReference type="EMBL" id="KV440976">
    <property type="protein sequence ID" value="OAD76453.1"/>
    <property type="molecule type" value="Genomic_DNA"/>
</dbReference>
<dbReference type="VEuPathDB" id="FungiDB:PHYBLDRAFT_59985"/>
<dbReference type="PROSITE" id="PS00344">
    <property type="entry name" value="GATA_ZN_FINGER_1"/>
    <property type="match status" value="1"/>
</dbReference>
<evidence type="ECO:0000256" key="5">
    <source>
        <dbReference type="SAM" id="MobiDB-lite"/>
    </source>
</evidence>
<dbReference type="RefSeq" id="XP_018294493.1">
    <property type="nucleotide sequence ID" value="XM_018440586.1"/>
</dbReference>
<dbReference type="SMART" id="SM00401">
    <property type="entry name" value="ZnF_GATA"/>
    <property type="match status" value="1"/>
</dbReference>
<dbReference type="OrthoDB" id="2162994at2759"/>
<protein>
    <submittedName>
        <fullName evidence="7">GATA-type zinc finger transcription factor</fullName>
    </submittedName>
</protein>
<dbReference type="InterPro" id="IPR013088">
    <property type="entry name" value="Znf_NHR/GATA"/>
</dbReference>
<dbReference type="GO" id="GO:0006355">
    <property type="term" value="P:regulation of DNA-templated transcription"/>
    <property type="evidence" value="ECO:0007669"/>
    <property type="project" value="InterPro"/>
</dbReference>
<sequence length="337" mass="37934">MDPPLGRNTFTNDRFSLPPISTIDDSLPSRSWPPPATTLHQVPFSSPPNHPENWSPSSTHSETRDYFFNRPVDHHHRQRSLPQFPTMYASNSPQELPSPVASRSVENDIDDVIRHCSALGENMVRRKSRLSDPYYLSDLEHTRPWLDDMISRANQVLNALLRLRKHQMAAEYVRAHGIDSRRRAGTSQAMEIGGPSERAGALLPLGNGPMSLHSIRQRKRGKRATFQGRCHSCNISETPEWRRGPDGARTLCNACGLHYAKITRKRTDSATAAAGTMSVEDDRESSKNHNNNNDDDDEEDESCNTRLTNRNTFSESLSDRDSPLLSDGYAMNEDDTS</sequence>
<feature type="compositionally biased region" description="Polar residues" evidence="5">
    <location>
        <begin position="304"/>
        <end position="313"/>
    </location>
</feature>
<dbReference type="SUPFAM" id="SSF57716">
    <property type="entry name" value="Glucocorticoid receptor-like (DNA-binding domain)"/>
    <property type="match status" value="1"/>
</dbReference>
<dbReference type="Gene3D" id="3.30.50.10">
    <property type="entry name" value="Erythroid Transcription Factor GATA-1, subunit A"/>
    <property type="match status" value="1"/>
</dbReference>
<evidence type="ECO:0000256" key="2">
    <source>
        <dbReference type="ARBA" id="ARBA00022771"/>
    </source>
</evidence>
<keyword evidence="2 4" id="KW-0863">Zinc-finger</keyword>
<dbReference type="PANTHER" id="PTHR45658">
    <property type="entry name" value="GATA TRANSCRIPTION FACTOR"/>
    <property type="match status" value="1"/>
</dbReference>
<dbReference type="InParanoid" id="A0A162UMZ6"/>
<dbReference type="STRING" id="763407.A0A162UMZ6"/>
<keyword evidence="3" id="KW-0862">Zinc</keyword>
<feature type="region of interest" description="Disordered" evidence="5">
    <location>
        <begin position="1"/>
        <end position="62"/>
    </location>
</feature>
<keyword evidence="8" id="KW-1185">Reference proteome</keyword>
<feature type="domain" description="GATA-type" evidence="6">
    <location>
        <begin position="229"/>
        <end position="259"/>
    </location>
</feature>
<dbReference type="Pfam" id="PF00320">
    <property type="entry name" value="GATA"/>
    <property type="match status" value="1"/>
</dbReference>
<name>A0A162UMZ6_PHYB8</name>
<evidence type="ECO:0000313" key="7">
    <source>
        <dbReference type="EMBL" id="OAD76453.1"/>
    </source>
</evidence>
<dbReference type="GeneID" id="29001492"/>
<feature type="compositionally biased region" description="Acidic residues" evidence="5">
    <location>
        <begin position="293"/>
        <end position="302"/>
    </location>
</feature>
<dbReference type="InterPro" id="IPR000679">
    <property type="entry name" value="Znf_GATA"/>
</dbReference>
<dbReference type="CDD" id="cd00202">
    <property type="entry name" value="ZnF_GATA"/>
    <property type="match status" value="1"/>
</dbReference>
<dbReference type="GO" id="GO:0008270">
    <property type="term" value="F:zinc ion binding"/>
    <property type="evidence" value="ECO:0007669"/>
    <property type="project" value="UniProtKB-KW"/>
</dbReference>
<dbReference type="AlphaFoldDB" id="A0A162UMZ6"/>